<comment type="caution">
    <text evidence="1">The sequence shown here is derived from an EMBL/GenBank/DDBJ whole genome shotgun (WGS) entry which is preliminary data.</text>
</comment>
<evidence type="ECO:0000313" key="1">
    <source>
        <dbReference type="EMBL" id="GER38115.1"/>
    </source>
</evidence>
<evidence type="ECO:0000313" key="2">
    <source>
        <dbReference type="Proteomes" id="UP000325081"/>
    </source>
</evidence>
<keyword evidence="2" id="KW-1185">Reference proteome</keyword>
<protein>
    <submittedName>
        <fullName evidence="1">Multidrug resistance protein MdtB</fullName>
    </submittedName>
</protein>
<dbReference type="EMBL" id="BKCP01005461">
    <property type="protein sequence ID" value="GER38115.1"/>
    <property type="molecule type" value="Genomic_DNA"/>
</dbReference>
<organism evidence="1 2">
    <name type="scientific">Striga asiatica</name>
    <name type="common">Asiatic witchweed</name>
    <name type="synonym">Buchnera asiatica</name>
    <dbReference type="NCBI Taxonomy" id="4170"/>
    <lineage>
        <taxon>Eukaryota</taxon>
        <taxon>Viridiplantae</taxon>
        <taxon>Streptophyta</taxon>
        <taxon>Embryophyta</taxon>
        <taxon>Tracheophyta</taxon>
        <taxon>Spermatophyta</taxon>
        <taxon>Magnoliopsida</taxon>
        <taxon>eudicotyledons</taxon>
        <taxon>Gunneridae</taxon>
        <taxon>Pentapetalae</taxon>
        <taxon>asterids</taxon>
        <taxon>lamiids</taxon>
        <taxon>Lamiales</taxon>
        <taxon>Orobanchaceae</taxon>
        <taxon>Buchnereae</taxon>
        <taxon>Striga</taxon>
    </lineage>
</organism>
<proteinExistence type="predicted"/>
<dbReference type="AlphaFoldDB" id="A0A5A7PZ12"/>
<sequence>MKTGAILTLSESKVAEYNEEWVKKRKAKLHKAQEKGLVELSTKPPPVQAFHLELGVSLPDQAEDVGEWSKEWGMIAMGKDFKWKTGPHQLWTTCLLGREFPYPGNSLFSIRKSNFSLAWQQWACSKPDWGLLDKRKLKIHRVFCVGLALCPRDFPTSPGGLHGLILGEEFGVVSRQSSLYAELTVKRPLGLAPLESVQSGIKALPESRQFSHLGEHAAMLKDPIRPSPYSGVFASGNLKSLNEGSLSRH</sequence>
<name>A0A5A7PZ12_STRAF</name>
<dbReference type="Proteomes" id="UP000325081">
    <property type="component" value="Unassembled WGS sequence"/>
</dbReference>
<accession>A0A5A7PZ12</accession>
<gene>
    <name evidence="1" type="ORF">STAS_14604</name>
</gene>
<reference evidence="2" key="1">
    <citation type="journal article" date="2019" name="Curr. Biol.">
        <title>Genome Sequence of Striga asiatica Provides Insight into the Evolution of Plant Parasitism.</title>
        <authorList>
            <person name="Yoshida S."/>
            <person name="Kim S."/>
            <person name="Wafula E.K."/>
            <person name="Tanskanen J."/>
            <person name="Kim Y.M."/>
            <person name="Honaas L."/>
            <person name="Yang Z."/>
            <person name="Spallek T."/>
            <person name="Conn C.E."/>
            <person name="Ichihashi Y."/>
            <person name="Cheong K."/>
            <person name="Cui S."/>
            <person name="Der J.P."/>
            <person name="Gundlach H."/>
            <person name="Jiao Y."/>
            <person name="Hori C."/>
            <person name="Ishida J.K."/>
            <person name="Kasahara H."/>
            <person name="Kiba T."/>
            <person name="Kim M.S."/>
            <person name="Koo N."/>
            <person name="Laohavisit A."/>
            <person name="Lee Y.H."/>
            <person name="Lumba S."/>
            <person name="McCourt P."/>
            <person name="Mortimer J.C."/>
            <person name="Mutuku J.M."/>
            <person name="Nomura T."/>
            <person name="Sasaki-Sekimoto Y."/>
            <person name="Seto Y."/>
            <person name="Wang Y."/>
            <person name="Wakatake T."/>
            <person name="Sakakibara H."/>
            <person name="Demura T."/>
            <person name="Yamaguchi S."/>
            <person name="Yoneyama K."/>
            <person name="Manabe R.I."/>
            <person name="Nelson D.C."/>
            <person name="Schulman A.H."/>
            <person name="Timko M.P."/>
            <person name="dePamphilis C.W."/>
            <person name="Choi D."/>
            <person name="Shirasu K."/>
        </authorList>
    </citation>
    <scope>NUCLEOTIDE SEQUENCE [LARGE SCALE GENOMIC DNA]</scope>
    <source>
        <strain evidence="2">cv. UVA1</strain>
    </source>
</reference>